<protein>
    <submittedName>
        <fullName evidence="1">Uncharacterized protein</fullName>
    </submittedName>
</protein>
<gene>
    <name evidence="1" type="ORF">BN59_01967</name>
</gene>
<name>A0A078KX95_9GAMM</name>
<proteinExistence type="predicted"/>
<accession>A0A078KX95</accession>
<sequence>MKFFKSKLSYDLVLIFFLTLNLIGFSGAVRAEKYLLCGPDEDGCYRDIYVWCSCIPYDELHGEQPYCLDFDELRCHPLSSMPGCSPSLTFKNQASCLGVIFQSEPTPGCKKTTRMFCERYRIPNCDMDGYPESCRS</sequence>
<evidence type="ECO:0000313" key="2">
    <source>
        <dbReference type="Proteomes" id="UP000044071"/>
    </source>
</evidence>
<organism evidence="1 2">
    <name type="scientific">Legionella massiliensis</name>
    <dbReference type="NCBI Taxonomy" id="1034943"/>
    <lineage>
        <taxon>Bacteria</taxon>
        <taxon>Pseudomonadati</taxon>
        <taxon>Pseudomonadota</taxon>
        <taxon>Gammaproteobacteria</taxon>
        <taxon>Legionellales</taxon>
        <taxon>Legionellaceae</taxon>
        <taxon>Legionella</taxon>
    </lineage>
</organism>
<dbReference type="Proteomes" id="UP000044071">
    <property type="component" value="Unassembled WGS sequence"/>
</dbReference>
<reference evidence="1 2" key="1">
    <citation type="submission" date="2014-06" db="EMBL/GenBank/DDBJ databases">
        <authorList>
            <person name="Urmite Genomes Urmite Genomes"/>
        </authorList>
    </citation>
    <scope>NUCLEOTIDE SEQUENCE [LARGE SCALE GENOMIC DNA]</scope>
</reference>
<dbReference type="RefSeq" id="WP_052403223.1">
    <property type="nucleotide sequence ID" value="NZ_CCVW01000002.1"/>
</dbReference>
<dbReference type="EMBL" id="CCSB01000002">
    <property type="protein sequence ID" value="CDZ77677.1"/>
    <property type="molecule type" value="Genomic_DNA"/>
</dbReference>
<evidence type="ECO:0000313" key="1">
    <source>
        <dbReference type="EMBL" id="CDZ77677.1"/>
    </source>
</evidence>
<dbReference type="eggNOG" id="ENOG50344NT">
    <property type="taxonomic scope" value="Bacteria"/>
</dbReference>
<dbReference type="OrthoDB" id="5638595at2"/>
<keyword evidence="2" id="KW-1185">Reference proteome</keyword>
<dbReference type="AlphaFoldDB" id="A0A078KX95"/>